<name>A0ABN0RGW5_9LIST</name>
<evidence type="ECO:0000256" key="1">
    <source>
        <dbReference type="SAM" id="MobiDB-lite"/>
    </source>
</evidence>
<organism evidence="3 4">
    <name type="scientific">Listeria floridensis FSL S10-1187</name>
    <dbReference type="NCBI Taxonomy" id="1265817"/>
    <lineage>
        <taxon>Bacteria</taxon>
        <taxon>Bacillati</taxon>
        <taxon>Bacillota</taxon>
        <taxon>Bacilli</taxon>
        <taxon>Bacillales</taxon>
        <taxon>Listeriaceae</taxon>
        <taxon>Listeria</taxon>
    </lineage>
</organism>
<feature type="compositionally biased region" description="Polar residues" evidence="1">
    <location>
        <begin position="604"/>
        <end position="618"/>
    </location>
</feature>
<keyword evidence="2" id="KW-0812">Transmembrane</keyword>
<sequence length="653" mass="73840">MIAKKKENVAGIELHSKYFPSENYQAITDTSDEGWIDSKLVGAMNGITNFFFFLTKIIAEIVDTCVEKLYSVNVIEKISDMVSKISGVLWRNLEASFGVLFFLIAVIQIFFIFTAKRNSMQAMKRGFMLFCVMGVCLMWFSNTGYYLKTLNHLSSETQGVIMKAGTEFTTSSGEKVEEGKELEGSLAIMRNFYFDLIVKRPYLLMNYGTPNPDKIGEKRIDEMLSYKVTTKEAIEKKKEAVKEEIDSKDNAYMSSAYATYQMAIAFLSFLFSIVLGIPLILIAFMNVIVGILAMVIAVIVPTTAILSYLPSFANSIWNTLGKLIGVFLLKALIGLLILFIFLIVNTMDILLPPTSLGMYFVNILAIAVSIILMLKYRNQLIKFFTAGRVATLDGNYPERIGRGAENLTEHTLRKVRSRLSSEQDQAPILNENDGENTGKREREERETPEKTTDFSNATEMRNTEFDGDKQPNERMAQDGKQEDTTGEQSAVETSSDEDSTIGNRKEEEETKVNSVVPNEESDLSSSEDEEETNRDRADYDTVPPMETNIVELDDYRNVERMPQDAYDADAYSLDKLEKITPPESNAESTRMQEQEERNHHDGESVSSSRMSQMPAQQHSYDESSKPAVQEPVNQETPPFVEDEEQVTKRRWGN</sequence>
<keyword evidence="2" id="KW-0472">Membrane</keyword>
<feature type="compositionally biased region" description="Basic and acidic residues" evidence="1">
    <location>
        <begin position="436"/>
        <end position="452"/>
    </location>
</feature>
<proteinExistence type="predicted"/>
<feature type="transmembrane region" description="Helical" evidence="2">
    <location>
        <begin position="93"/>
        <end position="115"/>
    </location>
</feature>
<gene>
    <name evidence="3" type="ORF">MFLO_04375</name>
</gene>
<feature type="transmembrane region" description="Helical" evidence="2">
    <location>
        <begin position="356"/>
        <end position="374"/>
    </location>
</feature>
<dbReference type="InterPro" id="IPR058112">
    <property type="entry name" value="CD3337_EF1877-like"/>
</dbReference>
<evidence type="ECO:0000313" key="4">
    <source>
        <dbReference type="Proteomes" id="UP000019249"/>
    </source>
</evidence>
<feature type="transmembrane region" description="Helical" evidence="2">
    <location>
        <begin position="323"/>
        <end position="344"/>
    </location>
</feature>
<feature type="transmembrane region" description="Helical" evidence="2">
    <location>
        <begin position="291"/>
        <end position="311"/>
    </location>
</feature>
<evidence type="ECO:0008006" key="5">
    <source>
        <dbReference type="Google" id="ProtNLM"/>
    </source>
</evidence>
<feature type="transmembrane region" description="Helical" evidence="2">
    <location>
        <begin position="127"/>
        <end position="147"/>
    </location>
</feature>
<reference evidence="3 4" key="1">
    <citation type="journal article" date="2014" name="Int. J. Syst. Evol. Microbiol.">
        <title>Listeria floridensis sp. nov., Listeria aquatica sp. nov., Listeria cornellensis sp. nov., Listeria riparia sp. nov. and Listeria grandensis sp. nov., from agricultural and natural environments.</title>
        <authorList>
            <person name="den Bakker H.C."/>
            <person name="Warchocki S."/>
            <person name="Wright E.M."/>
            <person name="Allred A.F."/>
            <person name="Ahlstrom C."/>
            <person name="Manuel C.S."/>
            <person name="Stasiewicz M.J."/>
            <person name="Burrell A."/>
            <person name="Roof S."/>
            <person name="Strawn L."/>
            <person name="Fortes E.D."/>
            <person name="Nightingale K.K."/>
            <person name="Kephart D."/>
            <person name="Wiedmann M."/>
        </authorList>
    </citation>
    <scope>NUCLEOTIDE SEQUENCE [LARGE SCALE GENOMIC DNA]</scope>
    <source>
        <strain evidence="3 4">FSL S10-1187</strain>
    </source>
</reference>
<feature type="compositionally biased region" description="Basic and acidic residues" evidence="1">
    <location>
        <begin position="553"/>
        <end position="562"/>
    </location>
</feature>
<feature type="compositionally biased region" description="Basic and acidic residues" evidence="1">
    <location>
        <begin position="461"/>
        <end position="483"/>
    </location>
</feature>
<feature type="compositionally biased region" description="Acidic residues" evidence="1">
    <location>
        <begin position="519"/>
        <end position="532"/>
    </location>
</feature>
<feature type="transmembrane region" description="Helical" evidence="2">
    <location>
        <begin position="263"/>
        <end position="285"/>
    </location>
</feature>
<comment type="caution">
    <text evidence="3">The sequence shown here is derived from an EMBL/GenBank/DDBJ whole genome shotgun (WGS) entry which is preliminary data.</text>
</comment>
<accession>A0ABN0RGW5</accession>
<evidence type="ECO:0000256" key="2">
    <source>
        <dbReference type="SAM" id="Phobius"/>
    </source>
</evidence>
<keyword evidence="4" id="KW-1185">Reference proteome</keyword>
<evidence type="ECO:0000313" key="3">
    <source>
        <dbReference type="EMBL" id="EUJ33146.1"/>
    </source>
</evidence>
<dbReference type="EMBL" id="AODF01000007">
    <property type="protein sequence ID" value="EUJ33146.1"/>
    <property type="molecule type" value="Genomic_DNA"/>
</dbReference>
<dbReference type="NCBIfam" id="NF046089">
    <property type="entry name" value="CD3337_EF1877"/>
    <property type="match status" value="1"/>
</dbReference>
<feature type="region of interest" description="Disordered" evidence="1">
    <location>
        <begin position="415"/>
        <end position="653"/>
    </location>
</feature>
<feature type="compositionally biased region" description="Basic and acidic residues" evidence="1">
    <location>
        <begin position="590"/>
        <end position="603"/>
    </location>
</feature>
<keyword evidence="2" id="KW-1133">Transmembrane helix</keyword>
<dbReference type="Proteomes" id="UP000019249">
    <property type="component" value="Unassembled WGS sequence"/>
</dbReference>
<protein>
    <recommendedName>
        <fullName evidence="5">Conjugative transposon membrane protein</fullName>
    </recommendedName>
</protein>